<gene>
    <name evidence="2" type="ORF">THRCLA_02223</name>
</gene>
<evidence type="ECO:0000313" key="2">
    <source>
        <dbReference type="EMBL" id="OQS05674.1"/>
    </source>
</evidence>
<organism evidence="2 3">
    <name type="scientific">Thraustotheca clavata</name>
    <dbReference type="NCBI Taxonomy" id="74557"/>
    <lineage>
        <taxon>Eukaryota</taxon>
        <taxon>Sar</taxon>
        <taxon>Stramenopiles</taxon>
        <taxon>Oomycota</taxon>
        <taxon>Saprolegniomycetes</taxon>
        <taxon>Saprolegniales</taxon>
        <taxon>Achlyaceae</taxon>
        <taxon>Thraustotheca</taxon>
    </lineage>
</organism>
<evidence type="ECO:0000256" key="1">
    <source>
        <dbReference type="SAM" id="MobiDB-lite"/>
    </source>
</evidence>
<name>A0A1W0A5V5_9STRA</name>
<dbReference type="AlphaFoldDB" id="A0A1W0A5V5"/>
<dbReference type="EMBL" id="JNBS01000432">
    <property type="protein sequence ID" value="OQS05674.1"/>
    <property type="molecule type" value="Genomic_DNA"/>
</dbReference>
<reference evidence="2 3" key="1">
    <citation type="journal article" date="2014" name="Genome Biol. Evol.">
        <title>The secreted proteins of Achlya hypogyna and Thraustotheca clavata identify the ancestral oomycete secretome and reveal gene acquisitions by horizontal gene transfer.</title>
        <authorList>
            <person name="Misner I."/>
            <person name="Blouin N."/>
            <person name="Leonard G."/>
            <person name="Richards T.A."/>
            <person name="Lane C.E."/>
        </authorList>
    </citation>
    <scope>NUCLEOTIDE SEQUENCE [LARGE SCALE GENOMIC DNA]</scope>
    <source>
        <strain evidence="2 3">ATCC 34112</strain>
    </source>
</reference>
<comment type="caution">
    <text evidence="2">The sequence shown here is derived from an EMBL/GenBank/DDBJ whole genome shotgun (WGS) entry which is preliminary data.</text>
</comment>
<evidence type="ECO:0000313" key="3">
    <source>
        <dbReference type="Proteomes" id="UP000243217"/>
    </source>
</evidence>
<sequence>MDKPKRKGVHDHEEILITLDLVKVVASRYAQSLNLPTRRPVAAPQPPPAPAKSILPDRQKKAKHQATTTPTKVAKKARTETSNVVEKQPPVPRLKRSNSQSNDDDNDNLELHQSLYYQLCYVERLMDESFAKQEADAIAQLKSVFAEIQSKTQALHRAKRKWHHEQHMYSFHEHLQDQSTCLDTLPNLLSQYAQQISTLSDTIASVLLRLPMNDNLCTAQGLHTAVEELTKTLEYTCSSILPTWNPYVSSIAAQSTSFHTNIQQLEKEFEALASKLKELSALSIKERSHRIETIQEFKN</sequence>
<dbReference type="OrthoDB" id="76198at2759"/>
<keyword evidence="3" id="KW-1185">Reference proteome</keyword>
<proteinExistence type="predicted"/>
<protein>
    <submittedName>
        <fullName evidence="2">Uncharacterized protein</fullName>
    </submittedName>
</protein>
<feature type="region of interest" description="Disordered" evidence="1">
    <location>
        <begin position="37"/>
        <end position="108"/>
    </location>
</feature>
<accession>A0A1W0A5V5</accession>
<dbReference type="Proteomes" id="UP000243217">
    <property type="component" value="Unassembled WGS sequence"/>
</dbReference>